<dbReference type="Gene3D" id="3.40.50.2000">
    <property type="entry name" value="Glycogen Phosphorylase B"/>
    <property type="match status" value="1"/>
</dbReference>
<dbReference type="STRING" id="1522368.IN07_23460"/>
<accession>A0A098Y1X4</accession>
<protein>
    <recommendedName>
        <fullName evidence="5">Glycosyl transferase family 1</fullName>
    </recommendedName>
</protein>
<dbReference type="CDD" id="cd03801">
    <property type="entry name" value="GT4_PimA-like"/>
    <property type="match status" value="1"/>
</dbReference>
<dbReference type="Pfam" id="PF13692">
    <property type="entry name" value="Glyco_trans_1_4"/>
    <property type="match status" value="1"/>
</dbReference>
<dbReference type="GO" id="GO:0016757">
    <property type="term" value="F:glycosyltransferase activity"/>
    <property type="evidence" value="ECO:0007669"/>
    <property type="project" value="UniProtKB-KW"/>
</dbReference>
<evidence type="ECO:0000313" key="4">
    <source>
        <dbReference type="Proteomes" id="UP000029713"/>
    </source>
</evidence>
<dbReference type="Proteomes" id="UP000029713">
    <property type="component" value="Unassembled WGS sequence"/>
</dbReference>
<evidence type="ECO:0008006" key="5">
    <source>
        <dbReference type="Google" id="ProtNLM"/>
    </source>
</evidence>
<name>A0A098Y1X4_9ACTN</name>
<sequence>MRTAHLERAHEQVPATIVFRTRRYDFDAALAQGLDLVPGGALSMAVTLARSRVSVLEVNEPLMQSGLARSALAVLTVRAAAAVRRRPVRVVSYAIENRDPFTGPPPGGRLRSRVRRSAEVRASRFVAGRLDRLAFGTADAQTLYESVLGHRLAGTTTRLVPALPAPCGCTAADREPDGVLFLGALDERKGVPLLLAAWPHVLRAHPSARLTVVGKGPLEPAVRELAGADDRVRLVVDPPRPEVHAVLRRAAVLVLLSQPRPTWREQVGLPLVEALAHGVAVVATEETGLRNWLSEHGHTVLPPGASPAEVAAAVAGALVTRRSTASVLADLPAVDGRLAADRWLTGD</sequence>
<evidence type="ECO:0000256" key="1">
    <source>
        <dbReference type="ARBA" id="ARBA00022676"/>
    </source>
</evidence>
<dbReference type="EMBL" id="JPMX01000127">
    <property type="protein sequence ID" value="KGH43995.1"/>
    <property type="molecule type" value="Genomic_DNA"/>
</dbReference>
<gene>
    <name evidence="3" type="ORF">IN07_23460</name>
</gene>
<reference evidence="3 4" key="1">
    <citation type="submission" date="2014-07" db="EMBL/GenBank/DDBJ databases">
        <title>Biosystematic studies on Modestobacter strains isolated from extreme hyper-arid desert soil and from historic building.</title>
        <authorList>
            <person name="Bukarasam K."/>
            <person name="Bull A."/>
            <person name="Girard G."/>
            <person name="van Wezel G."/>
            <person name="Goodfellow M."/>
        </authorList>
    </citation>
    <scope>NUCLEOTIDE SEQUENCE [LARGE SCALE GENOMIC DNA]</scope>
    <source>
        <strain evidence="3 4">KNN45-2b</strain>
    </source>
</reference>
<proteinExistence type="predicted"/>
<comment type="caution">
    <text evidence="3">The sequence shown here is derived from an EMBL/GenBank/DDBJ whole genome shotgun (WGS) entry which is preliminary data.</text>
</comment>
<dbReference type="SUPFAM" id="SSF53756">
    <property type="entry name" value="UDP-Glycosyltransferase/glycogen phosphorylase"/>
    <property type="match status" value="1"/>
</dbReference>
<organism evidence="3 4">
    <name type="scientific">Modestobacter caceresii</name>
    <dbReference type="NCBI Taxonomy" id="1522368"/>
    <lineage>
        <taxon>Bacteria</taxon>
        <taxon>Bacillati</taxon>
        <taxon>Actinomycetota</taxon>
        <taxon>Actinomycetes</taxon>
        <taxon>Geodermatophilales</taxon>
        <taxon>Geodermatophilaceae</taxon>
        <taxon>Modestobacter</taxon>
    </lineage>
</organism>
<evidence type="ECO:0000313" key="3">
    <source>
        <dbReference type="EMBL" id="KGH43995.1"/>
    </source>
</evidence>
<dbReference type="PANTHER" id="PTHR12526:SF510">
    <property type="entry name" value="D-INOSITOL 3-PHOSPHATE GLYCOSYLTRANSFERASE"/>
    <property type="match status" value="1"/>
</dbReference>
<keyword evidence="2" id="KW-0808">Transferase</keyword>
<dbReference type="AlphaFoldDB" id="A0A098Y1X4"/>
<keyword evidence="4" id="KW-1185">Reference proteome</keyword>
<dbReference type="PANTHER" id="PTHR12526">
    <property type="entry name" value="GLYCOSYLTRANSFERASE"/>
    <property type="match status" value="1"/>
</dbReference>
<keyword evidence="1" id="KW-0328">Glycosyltransferase</keyword>
<evidence type="ECO:0000256" key="2">
    <source>
        <dbReference type="ARBA" id="ARBA00022679"/>
    </source>
</evidence>